<sequence length="1970" mass="215815">MKVAPEQLAVGQYVAYVNLSGHGLIYWAEKYAERYNPNRQRARDHVCQLKYILSNAAQYYLNQNSSRAQGGSTAPTFKKGRDYGLLCNAFSKYLASAACRTGIGRLGEEIASIDVNVLQKFDAQAIAKSINGLGKLVDHATHGNVCRQALHRLADSIANMTAGTIAEHFDGQHIANSINGLSKLVDHETYGNTCRQALHRLADSIANMTTGTIAEDFDGQHIANSINGLSKLVDHETHGNVCRQALHRFADSIANMSAGTIAEDFNSQAIANSINGLCRLIDDDSHGAASRQRIISLMRVVTPSWWQACSQKNYAQIGNGLGWLAVWAHSAESTDAAEALDCAHTGLRSICNVLADQPDRLDGFQLQHIAMLLVALDRARLLDESARLATPCLQHLRKLLAGGLRTENLETIGNACLALQPMLSTLTARKEALRLLTGVEMPSGQSLQAITARKLDGYLAHTGNKGVSSSAVTSEGEPCGTRLPAYTLYQIVKTYSTAVAHLSNRRIFSKAQRLDALGRVKAWLQETYTRVESLITADMSLASWNLVARMDAAQHGEPNSILDQLIARRLDGETAGQWTDFDHDAVFNEMDHAPSMPKAGLTSVRYYAFNGKPLLQDGSPRQEQRYSLWGRITGLPIRYVQLPQQAELSRFLLQRIIYLEDQGEKLASRIDVLGGSKMKGEALTVGDVVQRAIEGRQSRNAGYMAAVRLADTRQDAPWMNFMRALFPFREAYYYAQRALMPSPPTISGIKLEPTDHVLEGRFRIAVCPDRVGDDPHPYVLGLVQPTDGLGFIRESLISQAGFYQKMRRADGLEPYGGRKPNARLAPQAMQHLPADDGAAEKLNAQARQEAQRLAAAETVSVEDVYQLITTAGVKGASRIAWPMANAPAGGQIMLPQLLRNDRGDGGGNGHDDDGHVLVGRAPYDSIRSLQQAKMVSARSERVKVTQQLLETSVSLQYGSVQSRMTAAGGKELIFAKGVLVVVRDEDWKWPVDIVMSANDIKSASSWTESKRRATTDEQFDGIGVLMVTEAWAPGSAVAVDANLQATLGGDFDGDAAFVLSGMPELTELAGRQNAMQRQTDERLASKSEGRDFKAPKTFHAAITAESGFYSASRTLEIQAAKKPLLGKASTLQFRVGSLRAQEKLAFAEEVVLQVYEGLPADVVGLLRGLLLENDDAQTGPAAQTWSAQKVDQLVELGKQLDTYKQNMSERLLSSIGGEVDSLRALLRRWARHAQVAWGEAERGDADKEELEEVEDSLDKMLKRLPMQILDARPQSSLSYVPGEPLVTMERLLTEIIKRGTDAFKAPYGLEAYEHALQKMETTINKLYPQARPPYMKWFAGRIAKGEVDVPEVQQQLQNNPTMAARIMGIGLDAASRSGVLEKVRRQALERQAQKQAQGQPGSRDKTRGAEHALQRRPRAGLPGTVAPAPAPPGPARHAPAPSGSTDNPDVLLQHAEALLQHVQKHAARITEGMQAITQQLDGSMLVDLEQHTKTREELLNKWTTRRKSLASLREADTKDALRYTLILDADRFTEQTRTVLAQAAQRGWDVKTVSNFFARPGAAYKAVHLTLNDRQAPVLFEVQLHTQQSHTAKNQTHSDYQRAKAAGGEDKAALEARMRKLASSVPTPAGAGKIDMQWAQRITEQRPTSRLAATETDAGPSHAARAVPAQAAPPTGVLPAVQPAQASAVGQLPGRPTTRQSVLDMIRKRPRAMDFFSPRTSPRPSGTAGQEAEEIQPPRDVKRPRLESGDPSGSVPEMAAWVESLFRHEPAIMSDMQTIASLAQGQLKDLGARFKWKDVPERTMQQRVADALSAIGNGRKDNVLRYVMVWKDEHVLRGVETMLAAMARRGWTVESVTNGFRYAEAEFKNICITAGYPEAGLRFAIHVYTEGSYEAKQDNKSVYQARKKAEEGRQSALSEEIKRRNERISKPAGIGAVGMNWAQSKMNQALNAEHAVRHAAASGRAAASLS</sequence>
<feature type="compositionally biased region" description="Low complexity" evidence="1">
    <location>
        <begin position="1660"/>
        <end position="1674"/>
    </location>
</feature>
<evidence type="ECO:0000256" key="1">
    <source>
        <dbReference type="SAM" id="MobiDB-lite"/>
    </source>
</evidence>
<evidence type="ECO:0008006" key="4">
    <source>
        <dbReference type="Google" id="ProtNLM"/>
    </source>
</evidence>
<reference evidence="2 3" key="1">
    <citation type="submission" date="2023-10" db="EMBL/GenBank/DDBJ databases">
        <title>Noviherbaspirillum sp. CPCC 100848 genome assembly.</title>
        <authorList>
            <person name="Li X.Y."/>
            <person name="Fang X.M."/>
        </authorList>
    </citation>
    <scope>NUCLEOTIDE SEQUENCE [LARGE SCALE GENOMIC DNA]</scope>
    <source>
        <strain evidence="2 3">CPCC 100848</strain>
    </source>
</reference>
<keyword evidence="3" id="KW-1185">Reference proteome</keyword>
<proteinExistence type="predicted"/>
<feature type="compositionally biased region" description="Basic and acidic residues" evidence="1">
    <location>
        <begin position="1402"/>
        <end position="1413"/>
    </location>
</feature>
<accession>A0ABU6JIW6</accession>
<dbReference type="EMBL" id="JAWIIV010000064">
    <property type="protein sequence ID" value="MEC4723626.1"/>
    <property type="molecule type" value="Genomic_DNA"/>
</dbReference>
<dbReference type="RefSeq" id="WP_326510237.1">
    <property type="nucleotide sequence ID" value="NZ_JAWIIV010000064.1"/>
</dbReference>
<evidence type="ECO:0000313" key="2">
    <source>
        <dbReference type="EMBL" id="MEC4723626.1"/>
    </source>
</evidence>
<feature type="region of interest" description="Disordered" evidence="1">
    <location>
        <begin position="1388"/>
        <end position="1448"/>
    </location>
</feature>
<feature type="compositionally biased region" description="Polar residues" evidence="1">
    <location>
        <begin position="1718"/>
        <end position="1728"/>
    </location>
</feature>
<feature type="compositionally biased region" description="Basic and acidic residues" evidence="1">
    <location>
        <begin position="1736"/>
        <end position="1748"/>
    </location>
</feature>
<gene>
    <name evidence="2" type="ORF">RY831_31340</name>
</gene>
<name>A0ABU6JIW6_9BURK</name>
<protein>
    <recommendedName>
        <fullName evidence="4">RNA-directed RNA polymerase</fullName>
    </recommendedName>
</protein>
<evidence type="ECO:0000313" key="3">
    <source>
        <dbReference type="Proteomes" id="UP001352263"/>
    </source>
</evidence>
<feature type="region of interest" description="Disordered" evidence="1">
    <location>
        <begin position="1711"/>
        <end position="1754"/>
    </location>
</feature>
<comment type="caution">
    <text evidence="2">The sequence shown here is derived from an EMBL/GenBank/DDBJ whole genome shotgun (WGS) entry which is preliminary data.</text>
</comment>
<feature type="region of interest" description="Disordered" evidence="1">
    <location>
        <begin position="1644"/>
        <end position="1677"/>
    </location>
</feature>
<dbReference type="Proteomes" id="UP001352263">
    <property type="component" value="Unassembled WGS sequence"/>
</dbReference>
<organism evidence="2 3">
    <name type="scientific">Noviherbaspirillum album</name>
    <dbReference type="NCBI Taxonomy" id="3080276"/>
    <lineage>
        <taxon>Bacteria</taxon>
        <taxon>Pseudomonadati</taxon>
        <taxon>Pseudomonadota</taxon>
        <taxon>Betaproteobacteria</taxon>
        <taxon>Burkholderiales</taxon>
        <taxon>Oxalobacteraceae</taxon>
        <taxon>Noviherbaspirillum</taxon>
    </lineage>
</organism>